<evidence type="ECO:0000256" key="1">
    <source>
        <dbReference type="SAM" id="MobiDB-lite"/>
    </source>
</evidence>
<accession>A0A0E0MNV0</accession>
<organism evidence="2">
    <name type="scientific">Oryza punctata</name>
    <name type="common">Red rice</name>
    <dbReference type="NCBI Taxonomy" id="4537"/>
    <lineage>
        <taxon>Eukaryota</taxon>
        <taxon>Viridiplantae</taxon>
        <taxon>Streptophyta</taxon>
        <taxon>Embryophyta</taxon>
        <taxon>Tracheophyta</taxon>
        <taxon>Spermatophyta</taxon>
        <taxon>Magnoliopsida</taxon>
        <taxon>Liliopsida</taxon>
        <taxon>Poales</taxon>
        <taxon>Poaceae</taxon>
        <taxon>BOP clade</taxon>
        <taxon>Oryzoideae</taxon>
        <taxon>Oryzeae</taxon>
        <taxon>Oryzinae</taxon>
        <taxon>Oryza</taxon>
    </lineage>
</organism>
<keyword evidence="3" id="KW-1185">Reference proteome</keyword>
<protein>
    <submittedName>
        <fullName evidence="2">Uncharacterized protein</fullName>
    </submittedName>
</protein>
<feature type="compositionally biased region" description="Basic and acidic residues" evidence="1">
    <location>
        <begin position="152"/>
        <end position="168"/>
    </location>
</feature>
<dbReference type="STRING" id="4537.A0A0E0MNV0"/>
<dbReference type="Proteomes" id="UP000026962">
    <property type="component" value="Chromosome 12"/>
</dbReference>
<dbReference type="HOGENOM" id="CLU_1589106_0_0_1"/>
<feature type="region of interest" description="Disordered" evidence="1">
    <location>
        <begin position="137"/>
        <end position="168"/>
    </location>
</feature>
<feature type="region of interest" description="Disordered" evidence="1">
    <location>
        <begin position="29"/>
        <end position="53"/>
    </location>
</feature>
<reference evidence="2" key="2">
    <citation type="submission" date="2018-05" db="EMBL/GenBank/DDBJ databases">
        <title>OpunRS2 (Oryza punctata Reference Sequence Version 2).</title>
        <authorList>
            <person name="Zhang J."/>
            <person name="Kudrna D."/>
            <person name="Lee S."/>
            <person name="Talag J."/>
            <person name="Welchert J."/>
            <person name="Wing R.A."/>
        </authorList>
    </citation>
    <scope>NUCLEOTIDE SEQUENCE [LARGE SCALE GENOMIC DNA]</scope>
</reference>
<evidence type="ECO:0000313" key="2">
    <source>
        <dbReference type="EnsemblPlants" id="OPUNC12G14990.1"/>
    </source>
</evidence>
<dbReference type="EnsemblPlants" id="OPUNC12G14990.1">
    <property type="protein sequence ID" value="OPUNC12G14990.1"/>
    <property type="gene ID" value="OPUNC12G14990"/>
</dbReference>
<dbReference type="AlphaFoldDB" id="A0A0E0MNV0"/>
<proteinExistence type="predicted"/>
<name>A0A0E0MNV0_ORYPU</name>
<sequence length="168" mass="18930">MQSLTCGPFHWTRYTTRCSKVFCERKRRQSSQRSLQEKQESPSMADPRNAGDDLGGRMKLIASMVDSKLYFHKDAMAEYMDIRKVVGDLVEEKARMEQEHHGRVLMASTELQEELDAANRELLRAKQQIAQALEELAAAEAAARSQVQGTGAEERRAGGSEEEKDPGE</sequence>
<evidence type="ECO:0000313" key="3">
    <source>
        <dbReference type="Proteomes" id="UP000026962"/>
    </source>
</evidence>
<dbReference type="Gramene" id="OPUNC12G14990.1">
    <property type="protein sequence ID" value="OPUNC12G14990.1"/>
    <property type="gene ID" value="OPUNC12G14990"/>
</dbReference>
<reference evidence="2" key="1">
    <citation type="submission" date="2015-04" db="UniProtKB">
        <authorList>
            <consortium name="EnsemblPlants"/>
        </authorList>
    </citation>
    <scope>IDENTIFICATION</scope>
</reference>